<dbReference type="InterPro" id="IPR029063">
    <property type="entry name" value="SAM-dependent_MTases_sf"/>
</dbReference>
<keyword evidence="2" id="KW-1185">Reference proteome</keyword>
<evidence type="ECO:0000313" key="2">
    <source>
        <dbReference type="Proteomes" id="UP000293846"/>
    </source>
</evidence>
<accession>A0A4R1AMJ2</accession>
<proteinExistence type="predicted"/>
<sequence>MNRFWEKIVKPILIKTEAKKIIEIGSGLGNNTRNLLGYCQAMDAQLTAIDPKPLFDVKTWTDLYPEHLTVYQQPSMQILPQLEDYDVVLIDGDHNWYTVYNELNLIEKNALKNQKLPLIFLHDTDWPFARRDLYFYPESIPEEYRQPYAQKGIVQGKSELVDEGGLHSSYFNALYENGEKNGVLTAIEDFLKQTSLPNILFKAYSNRGLCTIVPSDNKTLVKSIKYIFDSSGM</sequence>
<dbReference type="Pfam" id="PF13578">
    <property type="entry name" value="Methyltransf_24"/>
    <property type="match status" value="1"/>
</dbReference>
<dbReference type="Proteomes" id="UP000293846">
    <property type="component" value="Unassembled WGS sequence"/>
</dbReference>
<evidence type="ECO:0000313" key="1">
    <source>
        <dbReference type="EMBL" id="TCJ00516.1"/>
    </source>
</evidence>
<protein>
    <submittedName>
        <fullName evidence="1">Class I SAM-dependent methyltransferase</fullName>
    </submittedName>
</protein>
<dbReference type="EMBL" id="SJTH01000103">
    <property type="protein sequence ID" value="TCJ00516.1"/>
    <property type="molecule type" value="Genomic_DNA"/>
</dbReference>
<keyword evidence="1" id="KW-0489">Methyltransferase</keyword>
<dbReference type="OrthoDB" id="2469560at2"/>
<dbReference type="GO" id="GO:0032259">
    <property type="term" value="P:methylation"/>
    <property type="evidence" value="ECO:0007669"/>
    <property type="project" value="UniProtKB-KW"/>
</dbReference>
<dbReference type="Gene3D" id="3.40.50.150">
    <property type="entry name" value="Vaccinia Virus protein VP39"/>
    <property type="match status" value="1"/>
</dbReference>
<organism evidence="1 2">
    <name type="scientific">Cytobacillus praedii</name>
    <dbReference type="NCBI Taxonomy" id="1742358"/>
    <lineage>
        <taxon>Bacteria</taxon>
        <taxon>Bacillati</taxon>
        <taxon>Bacillota</taxon>
        <taxon>Bacilli</taxon>
        <taxon>Bacillales</taxon>
        <taxon>Bacillaceae</taxon>
        <taxon>Cytobacillus</taxon>
    </lineage>
</organism>
<reference evidence="1 2" key="1">
    <citation type="submission" date="2019-03" db="EMBL/GenBank/DDBJ databases">
        <authorList>
            <person name="Jensen L."/>
            <person name="Storgaard J."/>
            <person name="Sulaj E."/>
            <person name="Schramm A."/>
            <person name="Marshall I.P.G."/>
        </authorList>
    </citation>
    <scope>NUCLEOTIDE SEQUENCE [LARGE SCALE GENOMIC DNA]</scope>
    <source>
        <strain evidence="1 2">2017H2G3</strain>
    </source>
</reference>
<dbReference type="STRING" id="1742358.GCA_001439605_02977"/>
<gene>
    <name evidence="1" type="ORF">E0Y62_26525</name>
</gene>
<keyword evidence="1" id="KW-0808">Transferase</keyword>
<dbReference type="AlphaFoldDB" id="A0A4R1AMJ2"/>
<name>A0A4R1AMJ2_9BACI</name>
<dbReference type="SUPFAM" id="SSF53335">
    <property type="entry name" value="S-adenosyl-L-methionine-dependent methyltransferases"/>
    <property type="match status" value="1"/>
</dbReference>
<comment type="caution">
    <text evidence="1">The sequence shown here is derived from an EMBL/GenBank/DDBJ whole genome shotgun (WGS) entry which is preliminary data.</text>
</comment>
<dbReference type="GO" id="GO:0008168">
    <property type="term" value="F:methyltransferase activity"/>
    <property type="evidence" value="ECO:0007669"/>
    <property type="project" value="UniProtKB-KW"/>
</dbReference>